<evidence type="ECO:0000313" key="2">
    <source>
        <dbReference type="EMBL" id="AEA45609.1"/>
    </source>
</evidence>
<organism evidence="2 3">
    <name type="scientific">Fluviicola taffensis (strain DSM 16823 / NCIMB 13979 / RW262)</name>
    <dbReference type="NCBI Taxonomy" id="755732"/>
    <lineage>
        <taxon>Bacteria</taxon>
        <taxon>Pseudomonadati</taxon>
        <taxon>Bacteroidota</taxon>
        <taxon>Flavobacteriia</taxon>
        <taxon>Flavobacteriales</taxon>
        <taxon>Crocinitomicaceae</taxon>
        <taxon>Fluviicola</taxon>
    </lineage>
</organism>
<dbReference type="GO" id="GO:0016020">
    <property type="term" value="C:membrane"/>
    <property type="evidence" value="ECO:0007669"/>
    <property type="project" value="TreeGrafter"/>
</dbReference>
<protein>
    <submittedName>
        <fullName evidence="2">Alpha/beta hydrolase fold protein</fullName>
    </submittedName>
</protein>
<accession>F2IE45</accession>
<dbReference type="InterPro" id="IPR000073">
    <property type="entry name" value="AB_hydrolase_1"/>
</dbReference>
<dbReference type="STRING" id="755732.Fluta_3640"/>
<keyword evidence="2" id="KW-0378">Hydrolase</keyword>
<dbReference type="AlphaFoldDB" id="F2IE45"/>
<dbReference type="eggNOG" id="COG2267">
    <property type="taxonomic scope" value="Bacteria"/>
</dbReference>
<dbReference type="OrthoDB" id="135231at2"/>
<dbReference type="EMBL" id="CP002542">
    <property type="protein sequence ID" value="AEA45609.1"/>
    <property type="molecule type" value="Genomic_DNA"/>
</dbReference>
<dbReference type="InterPro" id="IPR029058">
    <property type="entry name" value="AB_hydrolase_fold"/>
</dbReference>
<dbReference type="PANTHER" id="PTHR43798:SF33">
    <property type="entry name" value="HYDROLASE, PUTATIVE (AFU_ORTHOLOGUE AFUA_2G14860)-RELATED"/>
    <property type="match status" value="1"/>
</dbReference>
<dbReference type="Gene3D" id="3.40.50.1820">
    <property type="entry name" value="alpha/beta hydrolase"/>
    <property type="match status" value="1"/>
</dbReference>
<gene>
    <name evidence="2" type="ordered locus">Fluta_3640</name>
</gene>
<keyword evidence="3" id="KW-1185">Reference proteome</keyword>
<dbReference type="Proteomes" id="UP000007463">
    <property type="component" value="Chromosome"/>
</dbReference>
<evidence type="ECO:0000259" key="1">
    <source>
        <dbReference type="Pfam" id="PF00561"/>
    </source>
</evidence>
<reference evidence="2 3" key="1">
    <citation type="journal article" date="2011" name="Stand. Genomic Sci.">
        <title>Complete genome sequence of the gliding freshwater bacterium Fluviicola taffensis type strain (RW262).</title>
        <authorList>
            <person name="Woyke T."/>
            <person name="Chertkov O."/>
            <person name="Lapidus A."/>
            <person name="Nolan M."/>
            <person name="Lucas S."/>
            <person name="Del Rio T.G."/>
            <person name="Tice H."/>
            <person name="Cheng J.F."/>
            <person name="Tapia R."/>
            <person name="Han C."/>
            <person name="Goodwin L."/>
            <person name="Pitluck S."/>
            <person name="Liolios K."/>
            <person name="Pagani I."/>
            <person name="Ivanova N."/>
            <person name="Huntemann M."/>
            <person name="Mavromatis K."/>
            <person name="Mikhailova N."/>
            <person name="Pati A."/>
            <person name="Chen A."/>
            <person name="Palaniappan K."/>
            <person name="Land M."/>
            <person name="Hauser L."/>
            <person name="Brambilla E.M."/>
            <person name="Rohde M."/>
            <person name="Mwirichia R."/>
            <person name="Sikorski J."/>
            <person name="Tindall B.J."/>
            <person name="Goker M."/>
            <person name="Bristow J."/>
            <person name="Eisen J.A."/>
            <person name="Markowitz V."/>
            <person name="Hugenholtz P."/>
            <person name="Klenk H.P."/>
            <person name="Kyrpides N.C."/>
        </authorList>
    </citation>
    <scope>NUCLEOTIDE SEQUENCE [LARGE SCALE GENOMIC DNA]</scope>
    <source>
        <strain evidence="3">DSM 16823 / RW262 / RW262</strain>
    </source>
</reference>
<proteinExistence type="predicted"/>
<dbReference type="Pfam" id="PF00561">
    <property type="entry name" value="Abhydrolase_1"/>
    <property type="match status" value="1"/>
</dbReference>
<dbReference type="GO" id="GO:0016787">
    <property type="term" value="F:hydrolase activity"/>
    <property type="evidence" value="ECO:0007669"/>
    <property type="project" value="UniProtKB-KW"/>
</dbReference>
<dbReference type="InterPro" id="IPR050266">
    <property type="entry name" value="AB_hydrolase_sf"/>
</dbReference>
<dbReference type="KEGG" id="fte:Fluta_3640"/>
<reference evidence="3" key="2">
    <citation type="submission" date="2011-02" db="EMBL/GenBank/DDBJ databases">
        <title>The complete genome of Fluviicola taffensis DSM 16823.</title>
        <authorList>
            <consortium name="US DOE Joint Genome Institute (JGI-PGF)"/>
            <person name="Lucas S."/>
            <person name="Copeland A."/>
            <person name="Lapidus A."/>
            <person name="Bruce D."/>
            <person name="Goodwin L."/>
            <person name="Pitluck S."/>
            <person name="Kyrpides N."/>
            <person name="Mavromatis K."/>
            <person name="Ivanova N."/>
            <person name="Mikhailova N."/>
            <person name="Pagani I."/>
            <person name="Chertkov O."/>
            <person name="Detter J.C."/>
            <person name="Han C."/>
            <person name="Tapia R."/>
            <person name="Land M."/>
            <person name="Hauser L."/>
            <person name="Markowitz V."/>
            <person name="Cheng J.-F."/>
            <person name="Hugenholtz P."/>
            <person name="Woyke T."/>
            <person name="Wu D."/>
            <person name="Tindall B."/>
            <person name="Pomrenke H.G."/>
            <person name="Brambilla E."/>
            <person name="Klenk H.-P."/>
            <person name="Eisen J.A."/>
        </authorList>
    </citation>
    <scope>NUCLEOTIDE SEQUENCE [LARGE SCALE GENOMIC DNA]</scope>
    <source>
        <strain evidence="3">DSM 16823 / RW262 / RW262</strain>
    </source>
</reference>
<sequence length="261" mass="29383">MEKIISLNSTEINLKWINQASLEDSKPILVFLHEALGSIIQWKNFPSELCNSFHHAGIVIERSGHGKSSALNQERDIHYLHYYADETMAVLREVLNPTQKYILIGHSDGGSIALILAARNTKNLQAIVTMAAHTFVEDQTLSGIFPAIEAFEAGKLDGLYKIHGAKTKTLFYAWSNTWLTPSFKTWDIRQEIQSFTIPVLAIQGKDDQYGTEEQVNSIVRNQASRIGKIIPSCGHHPHLEKSKEVMLAISNWMEEKTISKI</sequence>
<dbReference type="HOGENOM" id="CLU_020336_26_0_10"/>
<dbReference type="RefSeq" id="WP_013688376.1">
    <property type="nucleotide sequence ID" value="NC_015321.1"/>
</dbReference>
<dbReference type="SUPFAM" id="SSF53474">
    <property type="entry name" value="alpha/beta-Hydrolases"/>
    <property type="match status" value="1"/>
</dbReference>
<dbReference type="PANTHER" id="PTHR43798">
    <property type="entry name" value="MONOACYLGLYCEROL LIPASE"/>
    <property type="match status" value="1"/>
</dbReference>
<name>F2IE45_FLUTR</name>
<evidence type="ECO:0000313" key="3">
    <source>
        <dbReference type="Proteomes" id="UP000007463"/>
    </source>
</evidence>
<feature type="domain" description="AB hydrolase-1" evidence="1">
    <location>
        <begin position="27"/>
        <end position="137"/>
    </location>
</feature>